<accession>A0ABV8V6X8</accession>
<dbReference type="InterPro" id="IPR007433">
    <property type="entry name" value="DUF481"/>
</dbReference>
<proteinExistence type="predicted"/>
<keyword evidence="3" id="KW-1185">Reference proteome</keyword>
<organism evidence="2 3">
    <name type="scientific">Simiduia curdlanivorans</name>
    <dbReference type="NCBI Taxonomy" id="1492769"/>
    <lineage>
        <taxon>Bacteria</taxon>
        <taxon>Pseudomonadati</taxon>
        <taxon>Pseudomonadota</taxon>
        <taxon>Gammaproteobacteria</taxon>
        <taxon>Cellvibrionales</taxon>
        <taxon>Cellvibrionaceae</taxon>
        <taxon>Simiduia</taxon>
    </lineage>
</organism>
<name>A0ABV8V6X8_9GAMM</name>
<dbReference type="Pfam" id="PF04338">
    <property type="entry name" value="DUF481"/>
    <property type="match status" value="1"/>
</dbReference>
<feature type="signal peptide" evidence="1">
    <location>
        <begin position="1"/>
        <end position="18"/>
    </location>
</feature>
<feature type="chain" id="PRO_5045377388" evidence="1">
    <location>
        <begin position="19"/>
        <end position="339"/>
    </location>
</feature>
<dbReference type="SUPFAM" id="SSF56935">
    <property type="entry name" value="Porins"/>
    <property type="match status" value="1"/>
</dbReference>
<dbReference type="Proteomes" id="UP001595840">
    <property type="component" value="Unassembled WGS sequence"/>
</dbReference>
<gene>
    <name evidence="2" type="ORF">ACFOX3_15160</name>
</gene>
<keyword evidence="1" id="KW-0732">Signal</keyword>
<protein>
    <submittedName>
        <fullName evidence="2">DUF481 domain-containing protein</fullName>
    </submittedName>
</protein>
<reference evidence="3" key="1">
    <citation type="journal article" date="2019" name="Int. J. Syst. Evol. Microbiol.">
        <title>The Global Catalogue of Microorganisms (GCM) 10K type strain sequencing project: providing services to taxonomists for standard genome sequencing and annotation.</title>
        <authorList>
            <consortium name="The Broad Institute Genomics Platform"/>
            <consortium name="The Broad Institute Genome Sequencing Center for Infectious Disease"/>
            <person name="Wu L."/>
            <person name="Ma J."/>
        </authorList>
    </citation>
    <scope>NUCLEOTIDE SEQUENCE [LARGE SCALE GENOMIC DNA]</scope>
    <source>
        <strain evidence="3">CECT 8570</strain>
    </source>
</reference>
<comment type="caution">
    <text evidence="2">The sequence shown here is derived from an EMBL/GenBank/DDBJ whole genome shotgun (WGS) entry which is preliminary data.</text>
</comment>
<evidence type="ECO:0000313" key="3">
    <source>
        <dbReference type="Proteomes" id="UP001595840"/>
    </source>
</evidence>
<evidence type="ECO:0000256" key="1">
    <source>
        <dbReference type="SAM" id="SignalP"/>
    </source>
</evidence>
<evidence type="ECO:0000313" key="2">
    <source>
        <dbReference type="EMBL" id="MFC4363652.1"/>
    </source>
</evidence>
<dbReference type="EMBL" id="JBHSCX010000020">
    <property type="protein sequence ID" value="MFC4363652.1"/>
    <property type="molecule type" value="Genomic_DNA"/>
</dbReference>
<sequence>MKWFLSLLVLILAQSAFAGKLEFKNGDILAGEIKSMDADNLVWLSESLGEITVPKSAIDNLESSELVKIDGHEEPCALVGMDGPKVLFSCSGGTTGDTPLLTINKVEPYEDYLMGSSTYTGKISVTGFQDRGNKIEDTWVLDAYNVYRRGDYRHGGILQFDSKEKDPDPKQERGLAEYQFDWFFAERWFWTNTLAYSFDDAKAIESKTRAGTGLGYQFWENDITALSLRLGASWVDEYFVTPEVPEPDFESQDKRAAWTAGLNYRYKFDFGGEFFHISNYSVSNENNDNWQFDADTGFLMPIFGGIFGEIKHEYDYDNQPQQDTKSLDTRITVGVGYQW</sequence>
<dbReference type="RefSeq" id="WP_290261616.1">
    <property type="nucleotide sequence ID" value="NZ_JAUFQG010000004.1"/>
</dbReference>